<evidence type="ECO:0000256" key="3">
    <source>
        <dbReference type="ARBA" id="ARBA00022452"/>
    </source>
</evidence>
<keyword evidence="5" id="KW-0798">TonB box</keyword>
<evidence type="ECO:0000256" key="8">
    <source>
        <dbReference type="PROSITE-ProRule" id="PRU01360"/>
    </source>
</evidence>
<evidence type="ECO:0000256" key="2">
    <source>
        <dbReference type="ARBA" id="ARBA00022448"/>
    </source>
</evidence>
<name>A0ABV8NPC3_9SPHI</name>
<sequence length="218" mass="23889">MDSGSGSAARGFVNDLATYNSLGLGDFSKVQAGDYSSYRNQRRTVSVLGRINYSFLDRYLLTANFRRDGATVFGANHKWGNFPSASLAWKIDQEPFMKNQKLFSALKLRGGFGITGNQQPLGVLQSLQIVQGSGTVYFAGNVQTNFRTTQNSNADLEWEQKKSINIGLDFTMLKGRLSGSFDVFKNTTDKLLYGYTVPQPPFPTGSIQANVGSIQGGH</sequence>
<dbReference type="InterPro" id="IPR000531">
    <property type="entry name" value="Beta-barrel_TonB"/>
</dbReference>
<comment type="caution">
    <text evidence="10">The sequence shown here is derived from an EMBL/GenBank/DDBJ whole genome shotgun (WGS) entry which is preliminary data.</text>
</comment>
<evidence type="ECO:0000313" key="11">
    <source>
        <dbReference type="Proteomes" id="UP001595792"/>
    </source>
</evidence>
<comment type="subcellular location">
    <subcellularLocation>
        <location evidence="1 8">Cell outer membrane</location>
        <topology evidence="1 8">Multi-pass membrane protein</topology>
    </subcellularLocation>
</comment>
<evidence type="ECO:0000256" key="6">
    <source>
        <dbReference type="ARBA" id="ARBA00023136"/>
    </source>
</evidence>
<gene>
    <name evidence="10" type="ORF">ACFOUY_13585</name>
</gene>
<dbReference type="Pfam" id="PF00593">
    <property type="entry name" value="TonB_dep_Rec_b-barrel"/>
    <property type="match status" value="1"/>
</dbReference>
<evidence type="ECO:0000259" key="9">
    <source>
        <dbReference type="Pfam" id="PF00593"/>
    </source>
</evidence>
<evidence type="ECO:0000256" key="5">
    <source>
        <dbReference type="ARBA" id="ARBA00023077"/>
    </source>
</evidence>
<keyword evidence="10" id="KW-0675">Receptor</keyword>
<keyword evidence="3 8" id="KW-1134">Transmembrane beta strand</keyword>
<evidence type="ECO:0000256" key="1">
    <source>
        <dbReference type="ARBA" id="ARBA00004571"/>
    </source>
</evidence>
<dbReference type="SUPFAM" id="SSF56935">
    <property type="entry name" value="Porins"/>
    <property type="match status" value="1"/>
</dbReference>
<dbReference type="EMBL" id="JBHSBY010000126">
    <property type="protein sequence ID" value="MFC4197731.1"/>
    <property type="molecule type" value="Genomic_DNA"/>
</dbReference>
<dbReference type="Gene3D" id="2.40.170.20">
    <property type="entry name" value="TonB-dependent receptor, beta-barrel domain"/>
    <property type="match status" value="1"/>
</dbReference>
<dbReference type="InterPro" id="IPR039426">
    <property type="entry name" value="TonB-dep_rcpt-like"/>
</dbReference>
<keyword evidence="2 8" id="KW-0813">Transport</keyword>
<organism evidence="10 11">
    <name type="scientific">Pedobacter jamesrossensis</name>
    <dbReference type="NCBI Taxonomy" id="1908238"/>
    <lineage>
        <taxon>Bacteria</taxon>
        <taxon>Pseudomonadati</taxon>
        <taxon>Bacteroidota</taxon>
        <taxon>Sphingobacteriia</taxon>
        <taxon>Sphingobacteriales</taxon>
        <taxon>Sphingobacteriaceae</taxon>
        <taxon>Pedobacter</taxon>
    </lineage>
</organism>
<feature type="domain" description="TonB-dependent receptor-like beta-barrel" evidence="9">
    <location>
        <begin position="19"/>
        <end position="213"/>
    </location>
</feature>
<reference evidence="11" key="1">
    <citation type="journal article" date="2019" name="Int. J. Syst. Evol. Microbiol.">
        <title>The Global Catalogue of Microorganisms (GCM) 10K type strain sequencing project: providing services to taxonomists for standard genome sequencing and annotation.</title>
        <authorList>
            <consortium name="The Broad Institute Genomics Platform"/>
            <consortium name="The Broad Institute Genome Sequencing Center for Infectious Disease"/>
            <person name="Wu L."/>
            <person name="Ma J."/>
        </authorList>
    </citation>
    <scope>NUCLEOTIDE SEQUENCE [LARGE SCALE GENOMIC DNA]</scope>
    <source>
        <strain evidence="11">CCM 8689</strain>
    </source>
</reference>
<dbReference type="InterPro" id="IPR036942">
    <property type="entry name" value="Beta-barrel_TonB_sf"/>
</dbReference>
<protein>
    <submittedName>
        <fullName evidence="10">TonB-dependent receptor domain-containing protein</fullName>
    </submittedName>
</protein>
<comment type="similarity">
    <text evidence="8">Belongs to the TonB-dependent receptor family.</text>
</comment>
<keyword evidence="7 8" id="KW-0998">Cell outer membrane</keyword>
<accession>A0ABV8NPC3</accession>
<dbReference type="PROSITE" id="PS52016">
    <property type="entry name" value="TONB_DEPENDENT_REC_3"/>
    <property type="match status" value="1"/>
</dbReference>
<dbReference type="RefSeq" id="WP_378961367.1">
    <property type="nucleotide sequence ID" value="NZ_JBHRXC010000016.1"/>
</dbReference>
<dbReference type="Proteomes" id="UP001595792">
    <property type="component" value="Unassembled WGS sequence"/>
</dbReference>
<keyword evidence="6 8" id="KW-0472">Membrane</keyword>
<evidence type="ECO:0000256" key="4">
    <source>
        <dbReference type="ARBA" id="ARBA00022692"/>
    </source>
</evidence>
<evidence type="ECO:0000256" key="7">
    <source>
        <dbReference type="ARBA" id="ARBA00023237"/>
    </source>
</evidence>
<keyword evidence="4 8" id="KW-0812">Transmembrane</keyword>
<proteinExistence type="inferred from homology"/>
<evidence type="ECO:0000313" key="10">
    <source>
        <dbReference type="EMBL" id="MFC4197731.1"/>
    </source>
</evidence>
<keyword evidence="11" id="KW-1185">Reference proteome</keyword>